<gene>
    <name evidence="1" type="ORF">SK128_007591</name>
</gene>
<name>A0AAN8X256_HALRR</name>
<dbReference type="AlphaFoldDB" id="A0AAN8X256"/>
<protein>
    <submittedName>
        <fullName evidence="1">Uncharacterized protein</fullName>
    </submittedName>
</protein>
<comment type="caution">
    <text evidence="1">The sequence shown here is derived from an EMBL/GenBank/DDBJ whole genome shotgun (WGS) entry which is preliminary data.</text>
</comment>
<proteinExistence type="predicted"/>
<keyword evidence="2" id="KW-1185">Reference proteome</keyword>
<sequence length="94" mass="10079">MTADVRAKEIFVGRMQGGSDCSSEKEEGKWVGGGLLGGYMIRRGFHPNTQYSTPISALPLPPPTSTNIARASKINTSFGVRGLAYFRTASSLLN</sequence>
<evidence type="ECO:0000313" key="2">
    <source>
        <dbReference type="Proteomes" id="UP001381693"/>
    </source>
</evidence>
<organism evidence="1 2">
    <name type="scientific">Halocaridina rubra</name>
    <name type="common">Hawaiian red shrimp</name>
    <dbReference type="NCBI Taxonomy" id="373956"/>
    <lineage>
        <taxon>Eukaryota</taxon>
        <taxon>Metazoa</taxon>
        <taxon>Ecdysozoa</taxon>
        <taxon>Arthropoda</taxon>
        <taxon>Crustacea</taxon>
        <taxon>Multicrustacea</taxon>
        <taxon>Malacostraca</taxon>
        <taxon>Eumalacostraca</taxon>
        <taxon>Eucarida</taxon>
        <taxon>Decapoda</taxon>
        <taxon>Pleocyemata</taxon>
        <taxon>Caridea</taxon>
        <taxon>Atyoidea</taxon>
        <taxon>Atyidae</taxon>
        <taxon>Halocaridina</taxon>
    </lineage>
</organism>
<reference evidence="1 2" key="1">
    <citation type="submission" date="2023-11" db="EMBL/GenBank/DDBJ databases">
        <title>Halocaridina rubra genome assembly.</title>
        <authorList>
            <person name="Smith C."/>
        </authorList>
    </citation>
    <scope>NUCLEOTIDE SEQUENCE [LARGE SCALE GENOMIC DNA]</scope>
    <source>
        <strain evidence="1">EP-1</strain>
        <tissue evidence="1">Whole</tissue>
    </source>
</reference>
<dbReference type="EMBL" id="JAXCGZ010014299">
    <property type="protein sequence ID" value="KAK7071549.1"/>
    <property type="molecule type" value="Genomic_DNA"/>
</dbReference>
<dbReference type="Proteomes" id="UP001381693">
    <property type="component" value="Unassembled WGS sequence"/>
</dbReference>
<accession>A0AAN8X256</accession>
<evidence type="ECO:0000313" key="1">
    <source>
        <dbReference type="EMBL" id="KAK7071549.1"/>
    </source>
</evidence>